<keyword evidence="2" id="KW-1185">Reference proteome</keyword>
<sequence>MISTFSKRKCVNSVLLLSDKKQELKKSRFKANYNLYARFFDKNLSLNYLPQNPR</sequence>
<accession>Q5LCM1</accession>
<dbReference type="AlphaFoldDB" id="Q5LCM1"/>
<dbReference type="HOGENOM" id="CLU_3040386_0_0_10"/>
<reference evidence="1 2" key="1">
    <citation type="journal article" date="2005" name="Science">
        <title>Extensive DNA inversions in the B. fragilis genome control variable gene expression.</title>
        <authorList>
            <person name="Cerdeno-Tarraga A.M."/>
            <person name="Patrick S."/>
            <person name="Crosmann L."/>
            <person name="Blakely G."/>
            <person name="Abratt V."/>
            <person name="Lennard N."/>
            <person name="Duerden B."/>
            <person name="Poxton I."/>
            <person name="Harris B."/>
            <person name="Quail M.A."/>
            <person name="Barron A."/>
            <person name="Clarck L."/>
            <person name="Corton C."/>
            <person name="Doggett J."/>
            <person name="Holden M.T.G."/>
            <person name="Larke N."/>
            <person name="Line A."/>
            <person name="Lord A."/>
            <person name="Norbertczak H."/>
            <person name="Ormond D."/>
            <person name="Price C."/>
            <person name="Rabbinowitsch E."/>
            <person name="Woodward J."/>
            <person name="Barrel B.G."/>
            <person name="Parkhill J."/>
        </authorList>
    </citation>
    <scope>NUCLEOTIDE SEQUENCE [LARGE SCALE GENOMIC DNA]</scope>
    <source>
        <strain evidence="2">ATCC 25285 / DSM 2151 / CCUG 4856 / JCM 11019 / LMG 10263 / NCTC 9343 / Onslow / VPI 2553 / EN-2</strain>
    </source>
</reference>
<proteinExistence type="predicted"/>
<protein>
    <submittedName>
        <fullName evidence="1">Uncharacterized protein</fullName>
    </submittedName>
</protein>
<dbReference type="KEGG" id="bfs:BF9343_2362"/>
<name>Q5LCM1_BACFN</name>
<dbReference type="EMBL" id="CR626927">
    <property type="protein sequence ID" value="CAH08143.1"/>
    <property type="molecule type" value="Genomic_DNA"/>
</dbReference>
<evidence type="ECO:0000313" key="1">
    <source>
        <dbReference type="EMBL" id="CAH08143.1"/>
    </source>
</evidence>
<dbReference type="PaxDb" id="272559-BF9343_2362"/>
<dbReference type="Proteomes" id="UP000006731">
    <property type="component" value="Chromosome"/>
</dbReference>
<evidence type="ECO:0000313" key="2">
    <source>
        <dbReference type="Proteomes" id="UP000006731"/>
    </source>
</evidence>
<organism evidence="1 2">
    <name type="scientific">Bacteroides fragilis (strain ATCC 25285 / DSM 2151 / CCUG 4856 / JCM 11019 / LMG 10263 / NCTC 9343 / Onslow / VPI 2553 / EN-2)</name>
    <dbReference type="NCBI Taxonomy" id="272559"/>
    <lineage>
        <taxon>Bacteria</taxon>
        <taxon>Pseudomonadati</taxon>
        <taxon>Bacteroidota</taxon>
        <taxon>Bacteroidia</taxon>
        <taxon>Bacteroidales</taxon>
        <taxon>Bacteroidaceae</taxon>
        <taxon>Bacteroides</taxon>
    </lineage>
</organism>
<gene>
    <name evidence="1" type="ORF">BF9343_2362</name>
</gene>